<sequence length="261" mass="30339">MSGHLVEHGNTMMADDKKSDSEFTIFNKLPSEIRQMIWKATFRGRAVKITLECLYLAGKHGNRKQREKVVFHNSAPYPPTMFVNCESRITTLLYYTKPCPSNPGNPILFHPKLDSVMVAFSSENDSECSYNWDGQKRVACWDCPALMQTLRTLFLPCLELFQMYVRQSGDLIQEFLECYDVFSFRNLEHLIIFGDGKEVVPFDGRRRVDYEGVKLLFEKGFRKRNLKDKKHKIPKIIFYHGQIDLLPGFQDELNTLLGLDH</sequence>
<gene>
    <name evidence="2" type="ORF">SCLTRI_LOCUS4575</name>
</gene>
<accession>A0A8H2VUU8</accession>
<evidence type="ECO:0000313" key="3">
    <source>
        <dbReference type="Proteomes" id="UP000624404"/>
    </source>
</evidence>
<reference evidence="2" key="1">
    <citation type="submission" date="2020-10" db="EMBL/GenBank/DDBJ databases">
        <authorList>
            <person name="Kusch S."/>
        </authorList>
    </citation>
    <scope>NUCLEOTIDE SEQUENCE</scope>
    <source>
        <strain evidence="2">SwB9</strain>
    </source>
</reference>
<dbReference type="Pfam" id="PF20150">
    <property type="entry name" value="2EXR"/>
    <property type="match status" value="1"/>
</dbReference>
<comment type="caution">
    <text evidence="2">The sequence shown here is derived from an EMBL/GenBank/DDBJ whole genome shotgun (WGS) entry which is preliminary data.</text>
</comment>
<dbReference type="AlphaFoldDB" id="A0A8H2VUU8"/>
<dbReference type="OrthoDB" id="3530648at2759"/>
<evidence type="ECO:0000313" key="2">
    <source>
        <dbReference type="EMBL" id="CAD6444783.1"/>
    </source>
</evidence>
<evidence type="ECO:0000259" key="1">
    <source>
        <dbReference type="Pfam" id="PF20150"/>
    </source>
</evidence>
<dbReference type="PANTHER" id="PTHR35910">
    <property type="entry name" value="2EXR DOMAIN-CONTAINING PROTEIN"/>
    <property type="match status" value="1"/>
</dbReference>
<organism evidence="2 3">
    <name type="scientific">Sclerotinia trifoliorum</name>
    <dbReference type="NCBI Taxonomy" id="28548"/>
    <lineage>
        <taxon>Eukaryota</taxon>
        <taxon>Fungi</taxon>
        <taxon>Dikarya</taxon>
        <taxon>Ascomycota</taxon>
        <taxon>Pezizomycotina</taxon>
        <taxon>Leotiomycetes</taxon>
        <taxon>Helotiales</taxon>
        <taxon>Sclerotiniaceae</taxon>
        <taxon>Sclerotinia</taxon>
    </lineage>
</organism>
<dbReference type="PANTHER" id="PTHR35910:SF6">
    <property type="entry name" value="2EXR DOMAIN-CONTAINING PROTEIN"/>
    <property type="match status" value="1"/>
</dbReference>
<dbReference type="InterPro" id="IPR045518">
    <property type="entry name" value="2EXR"/>
</dbReference>
<feature type="domain" description="2EXR" evidence="1">
    <location>
        <begin position="23"/>
        <end position="115"/>
    </location>
</feature>
<name>A0A8H2VUU8_9HELO</name>
<dbReference type="EMBL" id="CAJHIA010000012">
    <property type="protein sequence ID" value="CAD6444783.1"/>
    <property type="molecule type" value="Genomic_DNA"/>
</dbReference>
<proteinExistence type="predicted"/>
<dbReference type="Proteomes" id="UP000624404">
    <property type="component" value="Unassembled WGS sequence"/>
</dbReference>
<protein>
    <submittedName>
        <fullName evidence="2">81bf206e-289a-4a25-bf32-e387764898b6-CDS</fullName>
    </submittedName>
</protein>
<keyword evidence="3" id="KW-1185">Reference proteome</keyword>